<evidence type="ECO:0000256" key="2">
    <source>
        <dbReference type="SAM" id="Phobius"/>
    </source>
</evidence>
<sequence length="223" mass="22379">MVVETSGLGKRYGPHQALDGVDLAVPEGSEYGLVGPDEAGNLVPLIGALDGLAAASWPGVPVTAAACSGSVQRRTSSPAGTNSTVRAPGARARSKGKEVTTMKLTWKDAITTAVAGVNVAIYVAFLQGADLPIVGSVRGATGAILLLGMVGGCALSAPPQTRGLYMGIASTLGVIALAAGVVGLIMGSEFLLAVLFSATVALWLIATVRHAFGTRKVEVTDGP</sequence>
<keyword evidence="2" id="KW-0472">Membrane</keyword>
<keyword evidence="2" id="KW-1133">Transmembrane helix</keyword>
<feature type="transmembrane region" description="Helical" evidence="2">
    <location>
        <begin position="190"/>
        <end position="208"/>
    </location>
</feature>
<feature type="region of interest" description="Disordered" evidence="1">
    <location>
        <begin position="72"/>
        <end position="92"/>
    </location>
</feature>
<name>A0ABW4H0A0_9ACTN</name>
<dbReference type="Proteomes" id="UP001597097">
    <property type="component" value="Unassembled WGS sequence"/>
</dbReference>
<gene>
    <name evidence="3" type="ORF">ACFSJ0_64220</name>
</gene>
<dbReference type="RefSeq" id="WP_246654974.1">
    <property type="nucleotide sequence ID" value="NZ_JAHKRM010000064.1"/>
</dbReference>
<comment type="caution">
    <text evidence="3">The sequence shown here is derived from an EMBL/GenBank/DDBJ whole genome shotgun (WGS) entry which is preliminary data.</text>
</comment>
<keyword evidence="4" id="KW-1185">Reference proteome</keyword>
<dbReference type="EMBL" id="JBHUCM010000096">
    <property type="protein sequence ID" value="MFD1548041.1"/>
    <property type="molecule type" value="Genomic_DNA"/>
</dbReference>
<reference evidence="4" key="1">
    <citation type="journal article" date="2019" name="Int. J. Syst. Evol. Microbiol.">
        <title>The Global Catalogue of Microorganisms (GCM) 10K type strain sequencing project: providing services to taxonomists for standard genome sequencing and annotation.</title>
        <authorList>
            <consortium name="The Broad Institute Genomics Platform"/>
            <consortium name="The Broad Institute Genome Sequencing Center for Infectious Disease"/>
            <person name="Wu L."/>
            <person name="Ma J."/>
        </authorList>
    </citation>
    <scope>NUCLEOTIDE SEQUENCE [LARGE SCALE GENOMIC DNA]</scope>
    <source>
        <strain evidence="4">CGMCC 1.15399</strain>
    </source>
</reference>
<accession>A0ABW4H0A0</accession>
<feature type="compositionally biased region" description="Polar residues" evidence="1">
    <location>
        <begin position="72"/>
        <end position="85"/>
    </location>
</feature>
<dbReference type="InterPro" id="IPR027417">
    <property type="entry name" value="P-loop_NTPase"/>
</dbReference>
<proteinExistence type="predicted"/>
<organism evidence="3 4">
    <name type="scientific">Nonomuraea guangzhouensis</name>
    <dbReference type="NCBI Taxonomy" id="1291555"/>
    <lineage>
        <taxon>Bacteria</taxon>
        <taxon>Bacillati</taxon>
        <taxon>Actinomycetota</taxon>
        <taxon>Actinomycetes</taxon>
        <taxon>Streptosporangiales</taxon>
        <taxon>Streptosporangiaceae</taxon>
        <taxon>Nonomuraea</taxon>
    </lineage>
</organism>
<feature type="transmembrane region" description="Helical" evidence="2">
    <location>
        <begin position="164"/>
        <end position="184"/>
    </location>
</feature>
<evidence type="ECO:0000256" key="1">
    <source>
        <dbReference type="SAM" id="MobiDB-lite"/>
    </source>
</evidence>
<evidence type="ECO:0000313" key="4">
    <source>
        <dbReference type="Proteomes" id="UP001597097"/>
    </source>
</evidence>
<dbReference type="SUPFAM" id="SSF52540">
    <property type="entry name" value="P-loop containing nucleoside triphosphate hydrolases"/>
    <property type="match status" value="1"/>
</dbReference>
<protein>
    <submittedName>
        <fullName evidence="3">Uncharacterized protein</fullName>
    </submittedName>
</protein>
<evidence type="ECO:0000313" key="3">
    <source>
        <dbReference type="EMBL" id="MFD1548041.1"/>
    </source>
</evidence>
<keyword evidence="2" id="KW-0812">Transmembrane</keyword>
<feature type="transmembrane region" description="Helical" evidence="2">
    <location>
        <begin position="137"/>
        <end position="157"/>
    </location>
</feature>
<feature type="transmembrane region" description="Helical" evidence="2">
    <location>
        <begin position="104"/>
        <end position="125"/>
    </location>
</feature>